<dbReference type="Gene3D" id="1.10.357.10">
    <property type="entry name" value="Tetracycline Repressor, domain 2"/>
    <property type="match status" value="1"/>
</dbReference>
<dbReference type="InterPro" id="IPR009057">
    <property type="entry name" value="Homeodomain-like_sf"/>
</dbReference>
<dbReference type="EMBL" id="PYMJ01000007">
    <property type="protein sequence ID" value="PSU49105.1"/>
    <property type="molecule type" value="Genomic_DNA"/>
</dbReference>
<protein>
    <submittedName>
        <fullName evidence="4">TetR/AcrR family transcriptional regulator</fullName>
    </submittedName>
</protein>
<proteinExistence type="predicted"/>
<dbReference type="InterPro" id="IPR001647">
    <property type="entry name" value="HTH_TetR"/>
</dbReference>
<gene>
    <name evidence="4" type="ORF">C9J12_08925</name>
</gene>
<evidence type="ECO:0000259" key="3">
    <source>
        <dbReference type="PROSITE" id="PS50977"/>
    </source>
</evidence>
<evidence type="ECO:0000256" key="2">
    <source>
        <dbReference type="PROSITE-ProRule" id="PRU00335"/>
    </source>
</evidence>
<dbReference type="PANTHER" id="PTHR43479:SF11">
    <property type="entry name" value="ACREF_ENVCD OPERON REPRESSOR-RELATED"/>
    <property type="match status" value="1"/>
</dbReference>
<feature type="DNA-binding region" description="H-T-H motif" evidence="2">
    <location>
        <begin position="31"/>
        <end position="50"/>
    </location>
</feature>
<dbReference type="InterPro" id="IPR050624">
    <property type="entry name" value="HTH-type_Tx_Regulator"/>
</dbReference>
<name>A0A2T3JJD7_9GAMM</name>
<dbReference type="SUPFAM" id="SSF46689">
    <property type="entry name" value="Homeodomain-like"/>
    <property type="match status" value="1"/>
</dbReference>
<evidence type="ECO:0000313" key="4">
    <source>
        <dbReference type="EMBL" id="PSU49105.1"/>
    </source>
</evidence>
<dbReference type="Proteomes" id="UP000240987">
    <property type="component" value="Unassembled WGS sequence"/>
</dbReference>
<dbReference type="Pfam" id="PF00440">
    <property type="entry name" value="TetR_N"/>
    <property type="match status" value="1"/>
</dbReference>
<sequence>MSKRMDKDARREQLLSTAVSIIKERGAEALTLATVAEQAGVTKPIAYNHFENKENLLKQIYQDIDNRLIESIQIAKQSSSQSITDTVSIFCESYFNCMLENSNIYGLTIAALKCYPNNADLSKNIQDFFVDAYSDIFQLPISDDNHQNHLKLITIYGIIESVGDAAISGHIPKNIALAYLKEEVYHIILK</sequence>
<dbReference type="OrthoDB" id="70491at2"/>
<dbReference type="PROSITE" id="PS50977">
    <property type="entry name" value="HTH_TETR_2"/>
    <property type="match status" value="1"/>
</dbReference>
<dbReference type="PRINTS" id="PR00455">
    <property type="entry name" value="HTHTETR"/>
</dbReference>
<feature type="domain" description="HTH tetR-type" evidence="3">
    <location>
        <begin position="8"/>
        <end position="68"/>
    </location>
</feature>
<keyword evidence="1 2" id="KW-0238">DNA-binding</keyword>
<dbReference type="RefSeq" id="WP_107242385.1">
    <property type="nucleotide sequence ID" value="NZ_PYMJ01000007.1"/>
</dbReference>
<reference evidence="4 5" key="1">
    <citation type="submission" date="2018-01" db="EMBL/GenBank/DDBJ databases">
        <title>Whole genome sequencing of Histamine producing bacteria.</title>
        <authorList>
            <person name="Butler K."/>
        </authorList>
    </citation>
    <scope>NUCLEOTIDE SEQUENCE [LARGE SCALE GENOMIC DNA]</scope>
    <source>
        <strain evidence="4 5">JCM 12947</strain>
    </source>
</reference>
<evidence type="ECO:0000313" key="5">
    <source>
        <dbReference type="Proteomes" id="UP000240987"/>
    </source>
</evidence>
<accession>A0A2T3JJD7</accession>
<evidence type="ECO:0000256" key="1">
    <source>
        <dbReference type="ARBA" id="ARBA00023125"/>
    </source>
</evidence>
<dbReference type="PANTHER" id="PTHR43479">
    <property type="entry name" value="ACREF/ENVCD OPERON REPRESSOR-RELATED"/>
    <property type="match status" value="1"/>
</dbReference>
<keyword evidence="5" id="KW-1185">Reference proteome</keyword>
<organism evidence="4 5">
    <name type="scientific">Photobacterium frigidiphilum</name>
    <dbReference type="NCBI Taxonomy" id="264736"/>
    <lineage>
        <taxon>Bacteria</taxon>
        <taxon>Pseudomonadati</taxon>
        <taxon>Pseudomonadota</taxon>
        <taxon>Gammaproteobacteria</taxon>
        <taxon>Vibrionales</taxon>
        <taxon>Vibrionaceae</taxon>
        <taxon>Photobacterium</taxon>
    </lineage>
</organism>
<comment type="caution">
    <text evidence="4">The sequence shown here is derived from an EMBL/GenBank/DDBJ whole genome shotgun (WGS) entry which is preliminary data.</text>
</comment>
<dbReference type="AlphaFoldDB" id="A0A2T3JJD7"/>
<dbReference type="GO" id="GO:0003677">
    <property type="term" value="F:DNA binding"/>
    <property type="evidence" value="ECO:0007669"/>
    <property type="project" value="UniProtKB-UniRule"/>
</dbReference>